<dbReference type="EC" id="2.4.1.83" evidence="9"/>
<proteinExistence type="predicted"/>
<name>A0A7W5ZJJ9_9BACT</name>
<dbReference type="Pfam" id="PF00535">
    <property type="entry name" value="Glycos_transf_2"/>
    <property type="match status" value="1"/>
</dbReference>
<evidence type="ECO:0000313" key="10">
    <source>
        <dbReference type="Proteomes" id="UP000541352"/>
    </source>
</evidence>
<dbReference type="PANTHER" id="PTHR48090">
    <property type="entry name" value="UNDECAPRENYL-PHOSPHATE 4-DEOXY-4-FORMAMIDO-L-ARABINOSE TRANSFERASE-RELATED"/>
    <property type="match status" value="1"/>
</dbReference>
<keyword evidence="10" id="KW-1185">Reference proteome</keyword>
<dbReference type="SUPFAM" id="SSF53448">
    <property type="entry name" value="Nucleotide-diphospho-sugar transferases"/>
    <property type="match status" value="1"/>
</dbReference>
<evidence type="ECO:0000259" key="8">
    <source>
        <dbReference type="Pfam" id="PF00535"/>
    </source>
</evidence>
<evidence type="ECO:0000256" key="7">
    <source>
        <dbReference type="SAM" id="Phobius"/>
    </source>
</evidence>
<evidence type="ECO:0000256" key="4">
    <source>
        <dbReference type="ARBA" id="ARBA00022692"/>
    </source>
</evidence>
<keyword evidence="4 7" id="KW-0812">Transmembrane</keyword>
<dbReference type="EMBL" id="JACIBY010000003">
    <property type="protein sequence ID" value="MBB3838028.1"/>
    <property type="molecule type" value="Genomic_DNA"/>
</dbReference>
<comment type="caution">
    <text evidence="9">The sequence shown here is derived from an EMBL/GenBank/DDBJ whole genome shotgun (WGS) entry which is preliminary data.</text>
</comment>
<evidence type="ECO:0000256" key="1">
    <source>
        <dbReference type="ARBA" id="ARBA00004141"/>
    </source>
</evidence>
<evidence type="ECO:0000256" key="5">
    <source>
        <dbReference type="ARBA" id="ARBA00022989"/>
    </source>
</evidence>
<sequence length="325" mass="37053">MNTPQISIVAPLYNESESFPHLVERLTKLMDSLTLRIEVVLVDDGSRDNTALQMRQLALTDGRFHCVFLSRNHGHQLALTAGLAAARGTEALFIIDGDLQDPPELLPDFYQKMQEGYDVVYAVRRKRKENIIKRTGYFLFYRLLKSISYVDIPLDSGDFAMISRRVADVLNQMPEESRFLRGMRSWIGFKQTGYEYERSERVAGESKYTFKQLFRLAYNGIFNFSEFPISFMTRAGGVSIGIALVYFIVVLAKKLFFADVIEGFTALLFVIILFSGVQLMALGIIGEYVLRIFFQSKGRPLFIVKETIVDGKLNEPNNKSTDEAR</sequence>
<evidence type="ECO:0000256" key="2">
    <source>
        <dbReference type="ARBA" id="ARBA00022676"/>
    </source>
</evidence>
<evidence type="ECO:0000313" key="9">
    <source>
        <dbReference type="EMBL" id="MBB3838028.1"/>
    </source>
</evidence>
<dbReference type="Proteomes" id="UP000541352">
    <property type="component" value="Unassembled WGS sequence"/>
</dbReference>
<dbReference type="GO" id="GO:0004582">
    <property type="term" value="F:dolichyl-phosphate beta-D-mannosyltransferase activity"/>
    <property type="evidence" value="ECO:0007669"/>
    <property type="project" value="UniProtKB-EC"/>
</dbReference>
<dbReference type="InterPro" id="IPR050256">
    <property type="entry name" value="Glycosyltransferase_2"/>
</dbReference>
<evidence type="ECO:0000256" key="6">
    <source>
        <dbReference type="ARBA" id="ARBA00023136"/>
    </source>
</evidence>
<dbReference type="GO" id="GO:0005886">
    <property type="term" value="C:plasma membrane"/>
    <property type="evidence" value="ECO:0007669"/>
    <property type="project" value="TreeGrafter"/>
</dbReference>
<evidence type="ECO:0000256" key="3">
    <source>
        <dbReference type="ARBA" id="ARBA00022679"/>
    </source>
</evidence>
<feature type="domain" description="Glycosyltransferase 2-like" evidence="8">
    <location>
        <begin position="7"/>
        <end position="167"/>
    </location>
</feature>
<keyword evidence="5 7" id="KW-1133">Transmembrane helix</keyword>
<feature type="transmembrane region" description="Helical" evidence="7">
    <location>
        <begin position="264"/>
        <end position="290"/>
    </location>
</feature>
<gene>
    <name evidence="9" type="ORF">FHS57_002025</name>
</gene>
<accession>A0A7W5ZJJ9</accession>
<comment type="subcellular location">
    <subcellularLocation>
        <location evidence="1">Membrane</location>
        <topology evidence="1">Multi-pass membrane protein</topology>
    </subcellularLocation>
</comment>
<reference evidence="9 10" key="1">
    <citation type="submission" date="2020-08" db="EMBL/GenBank/DDBJ databases">
        <title>Genomic Encyclopedia of Type Strains, Phase IV (KMG-IV): sequencing the most valuable type-strain genomes for metagenomic binning, comparative biology and taxonomic classification.</title>
        <authorList>
            <person name="Goeker M."/>
        </authorList>
    </citation>
    <scope>NUCLEOTIDE SEQUENCE [LARGE SCALE GENOMIC DNA]</scope>
    <source>
        <strain evidence="9 10">DSM 17976</strain>
    </source>
</reference>
<keyword evidence="6 7" id="KW-0472">Membrane</keyword>
<dbReference type="CDD" id="cd04187">
    <property type="entry name" value="DPM1_like_bac"/>
    <property type="match status" value="1"/>
</dbReference>
<protein>
    <submittedName>
        <fullName evidence="9">Dolichol-phosphate mannosyltransferase</fullName>
        <ecNumber evidence="9">2.4.1.83</ecNumber>
    </submittedName>
</protein>
<keyword evidence="2 9" id="KW-0328">Glycosyltransferase</keyword>
<dbReference type="Gene3D" id="3.90.550.10">
    <property type="entry name" value="Spore Coat Polysaccharide Biosynthesis Protein SpsA, Chain A"/>
    <property type="match status" value="1"/>
</dbReference>
<keyword evidence="3 9" id="KW-0808">Transferase</keyword>
<dbReference type="InterPro" id="IPR029044">
    <property type="entry name" value="Nucleotide-diphossugar_trans"/>
</dbReference>
<organism evidence="9 10">
    <name type="scientific">Runella defluvii</name>
    <dbReference type="NCBI Taxonomy" id="370973"/>
    <lineage>
        <taxon>Bacteria</taxon>
        <taxon>Pseudomonadati</taxon>
        <taxon>Bacteroidota</taxon>
        <taxon>Cytophagia</taxon>
        <taxon>Cytophagales</taxon>
        <taxon>Spirosomataceae</taxon>
        <taxon>Runella</taxon>
    </lineage>
</organism>
<feature type="transmembrane region" description="Helical" evidence="7">
    <location>
        <begin position="231"/>
        <end position="252"/>
    </location>
</feature>
<dbReference type="AlphaFoldDB" id="A0A7W5ZJJ9"/>
<dbReference type="PANTHER" id="PTHR48090:SF1">
    <property type="entry name" value="PROPHAGE BACTOPRENOL GLUCOSYL TRANSFERASE HOMOLOG"/>
    <property type="match status" value="1"/>
</dbReference>
<dbReference type="InterPro" id="IPR001173">
    <property type="entry name" value="Glyco_trans_2-like"/>
</dbReference>